<dbReference type="Proteomes" id="UP001652661">
    <property type="component" value="Chromosome 2L"/>
</dbReference>
<accession>A0A6P4IRN4</accession>
<dbReference type="OMA" id="PIECNCL"/>
<dbReference type="Pfam" id="PF07248">
    <property type="entry name" value="DUF1431"/>
    <property type="match status" value="1"/>
</dbReference>
<evidence type="ECO:0000313" key="1">
    <source>
        <dbReference type="Proteomes" id="UP001652661"/>
    </source>
</evidence>
<sequence>MAELLQPKIWALLSVTRVRQGLTCALLKPLRSQMHHRDPETYPHFPERTDIQPLKAPDNTKVFDACWQTMRRTEYKCRSDPEFNIPSFISERKACLSDPCANDVQAWDLTHYQPQDMLKRKYPRTWQECVVKCRKRKMQCVPLPLSPKRRARIVKKSPCPVNMCVLGKLDLELTEPCKLMNPSNCPRFKMPNCCVEPRDPPKCKRPFRAGLCQRRRTKYPSFSECRHDPIPDAAPVECNCLMKPSMCEVWRHYRKKH</sequence>
<dbReference type="RefSeq" id="XP_017026129.1">
    <property type="nucleotide sequence ID" value="XM_017170640.3"/>
</dbReference>
<dbReference type="SMART" id="SM00689">
    <property type="entry name" value="DM6"/>
    <property type="match status" value="1"/>
</dbReference>
<dbReference type="GeneID" id="108077350"/>
<dbReference type="InterPro" id="IPR006611">
    <property type="entry name" value="DUF1431_DROsp"/>
</dbReference>
<organism evidence="1 2">
    <name type="scientific">Drosophila kikkawai</name>
    <name type="common">Fruit fly</name>
    <dbReference type="NCBI Taxonomy" id="30033"/>
    <lineage>
        <taxon>Eukaryota</taxon>
        <taxon>Metazoa</taxon>
        <taxon>Ecdysozoa</taxon>
        <taxon>Arthropoda</taxon>
        <taxon>Hexapoda</taxon>
        <taxon>Insecta</taxon>
        <taxon>Pterygota</taxon>
        <taxon>Neoptera</taxon>
        <taxon>Endopterygota</taxon>
        <taxon>Diptera</taxon>
        <taxon>Brachycera</taxon>
        <taxon>Muscomorpha</taxon>
        <taxon>Ephydroidea</taxon>
        <taxon>Drosophilidae</taxon>
        <taxon>Drosophila</taxon>
        <taxon>Sophophora</taxon>
    </lineage>
</organism>
<reference evidence="1" key="1">
    <citation type="submission" date="2025-05" db="UniProtKB">
        <authorList>
            <consortium name="RefSeq"/>
        </authorList>
    </citation>
    <scope>NUCLEOTIDE SEQUENCE [LARGE SCALE GENOMIC DNA]</scope>
    <source>
        <strain evidence="1">14028-0561.14</strain>
    </source>
</reference>
<evidence type="ECO:0000313" key="2">
    <source>
        <dbReference type="RefSeq" id="XP_017026129.1"/>
    </source>
</evidence>
<gene>
    <name evidence="2" type="primary">LOC108077350</name>
</gene>
<name>A0A6P4IRN4_DROKI</name>
<dbReference type="PANTHER" id="PTHR20977">
    <property type="entry name" value="AT13385P-RELATED"/>
    <property type="match status" value="1"/>
</dbReference>
<dbReference type="PANTHER" id="PTHR20977:SF0">
    <property type="entry name" value="AT13385P-RELATED"/>
    <property type="match status" value="1"/>
</dbReference>
<protein>
    <submittedName>
        <fullName evidence="2">Uncharacterized protein</fullName>
    </submittedName>
</protein>
<dbReference type="OrthoDB" id="7812215at2759"/>
<reference evidence="2" key="2">
    <citation type="submission" date="2025-08" db="UniProtKB">
        <authorList>
            <consortium name="RefSeq"/>
        </authorList>
    </citation>
    <scope>IDENTIFICATION</scope>
    <source>
        <strain evidence="2">14028-0561.14</strain>
        <tissue evidence="2">Whole fly</tissue>
    </source>
</reference>
<proteinExistence type="predicted"/>
<keyword evidence="1" id="KW-1185">Reference proteome</keyword>
<dbReference type="AlphaFoldDB" id="A0A6P4IRN4"/>